<protein>
    <recommendedName>
        <fullName evidence="3">Vint domain-containing protein</fullName>
    </recommendedName>
</protein>
<feature type="transmembrane region" description="Helical" evidence="1">
    <location>
        <begin position="6"/>
        <end position="29"/>
    </location>
</feature>
<sequence length="416" mass="47630">MDLTNWILTILIFIIIISFNLYAVFVTMFDDIKNNWGEYRCNPMVMPFASSFGHDTTQNFYDCVQNTQSTFMSYMLTPINHGMDMLADTGLQFEESLQQVRTFLSELRNKIVSIVEFIYGAFVNTVVEFQRLTVSLKDVAYKIVGIIITFLYFVDGSVKALTSLWKGPVGGAIRTVGKFRLPRIRFPRLNPFCFSKESMIPVRGIDSTDVVYKSPDKIKIGDKISNSVVLATILLLNDKVTPMYSLKTNNSKVICTETHKVYSGDKLVLISEIEGAVRMENDKSDYVYNFITESGMISIDNYNYCDWNEVSLGESQYILKSNRFFEIYNNIHNEDSLVLMNDLTTKCHADIRPGDVLENNNIVYGVVKMIDRKSGTLKYILYTGNNYYSKVVLDKELLKERVPNYNTLINGIFNIV</sequence>
<dbReference type="AlphaFoldDB" id="A0A6C0BT15"/>
<evidence type="ECO:0000313" key="2">
    <source>
        <dbReference type="EMBL" id="QHS94931.1"/>
    </source>
</evidence>
<dbReference type="EMBL" id="MN739235">
    <property type="protein sequence ID" value="QHS94931.1"/>
    <property type="molecule type" value="Genomic_DNA"/>
</dbReference>
<proteinExistence type="predicted"/>
<organism evidence="2">
    <name type="scientific">viral metagenome</name>
    <dbReference type="NCBI Taxonomy" id="1070528"/>
    <lineage>
        <taxon>unclassified sequences</taxon>
        <taxon>metagenomes</taxon>
        <taxon>organismal metagenomes</taxon>
    </lineage>
</organism>
<keyword evidence="1" id="KW-1133">Transmembrane helix</keyword>
<reference evidence="2" key="1">
    <citation type="journal article" date="2020" name="Nature">
        <title>Giant virus diversity and host interactions through global metagenomics.</title>
        <authorList>
            <person name="Schulz F."/>
            <person name="Roux S."/>
            <person name="Paez-Espino D."/>
            <person name="Jungbluth S."/>
            <person name="Walsh D.A."/>
            <person name="Denef V.J."/>
            <person name="McMahon K.D."/>
            <person name="Konstantinidis K.T."/>
            <person name="Eloe-Fadrosh E.A."/>
            <person name="Kyrpides N.C."/>
            <person name="Woyke T."/>
        </authorList>
    </citation>
    <scope>NUCLEOTIDE SEQUENCE</scope>
    <source>
        <strain evidence="2">GVMAG-M-3300018428-16</strain>
    </source>
</reference>
<keyword evidence="1" id="KW-0472">Membrane</keyword>
<evidence type="ECO:0000256" key="1">
    <source>
        <dbReference type="SAM" id="Phobius"/>
    </source>
</evidence>
<name>A0A6C0BT15_9ZZZZ</name>
<evidence type="ECO:0008006" key="3">
    <source>
        <dbReference type="Google" id="ProtNLM"/>
    </source>
</evidence>
<keyword evidence="1" id="KW-0812">Transmembrane</keyword>
<accession>A0A6C0BT15</accession>